<comment type="catalytic activity">
    <reaction evidence="5 6">
        <text>Exonucleolytic cleavage in either 5'- to 3'- or 3'- to 5'-direction to yield nucleoside 5'-phosphates.</text>
        <dbReference type="EC" id="3.1.11.6"/>
    </reaction>
</comment>
<comment type="function">
    <text evidence="5">Bidirectionally degrades single-stranded DNA into large acid-insoluble oligonucleotides, which are then degraded further into small acid-soluble oligonucleotides.</text>
</comment>
<dbReference type="Pfam" id="PF02601">
    <property type="entry name" value="Exonuc_VII_L"/>
    <property type="match status" value="1"/>
</dbReference>
<keyword evidence="2 5" id="KW-0540">Nuclease</keyword>
<reference evidence="9 10" key="1">
    <citation type="submission" date="2015-09" db="EMBL/GenBank/DDBJ databases">
        <title>Draft genome sequence of Alicyclobacillus ferrooxydans DSM 22381.</title>
        <authorList>
            <person name="Hemp J."/>
        </authorList>
    </citation>
    <scope>NUCLEOTIDE SEQUENCE [LARGE SCALE GENOMIC DNA]</scope>
    <source>
        <strain evidence="9 10">TC-34</strain>
    </source>
</reference>
<gene>
    <name evidence="5" type="primary">xseA</name>
    <name evidence="9" type="ORF">AN477_13545</name>
</gene>
<dbReference type="GO" id="GO:0005737">
    <property type="term" value="C:cytoplasm"/>
    <property type="evidence" value="ECO:0007669"/>
    <property type="project" value="UniProtKB-SubCell"/>
</dbReference>
<name>A0A0P9CJU6_9BACL</name>
<evidence type="ECO:0000256" key="6">
    <source>
        <dbReference type="RuleBase" id="RU004355"/>
    </source>
</evidence>
<dbReference type="Proteomes" id="UP000050482">
    <property type="component" value="Unassembled WGS sequence"/>
</dbReference>
<sequence>MFEAEPKFTRCYVAGEISNFKHHSSGHMYFTLKDEHSRLRAVMFAGKNRSVTFRPQDGMRVIVAGSLSVFDRDGSYQMYVEEMQPDGVGALYVAFVQLKERLNSEGLFAESRKRPLPRYPQRIGVVTSPTGAVIRDICSTLRRRYPNTKVVLSPAQVQGPTAAGTLVRGIERLLLYSQTVEPIDVLIIARGGGSLEELWPFNEEVLARAIAACPIPVISAVGHETDFTISDFVADVRAATPTAAAEQAAPTAQELLILLSQIKNRAETALARRLEGARQRLELSERSRALQDPRRIIAVHRQSVDYLESQLRQYAERPIRKADRKFQYLRDRVVRHDIRHQIERQRTVLSGLENRSRGKIEAQMASRNSHFEKLVATLTALNPLAVLSRGYGVIYGADKTTVVTSVSQLKQGDAVHLRFQDGTVGARIVDEWEEDHGRAVQSRLDI</sequence>
<evidence type="ECO:0000256" key="5">
    <source>
        <dbReference type="HAMAP-Rule" id="MF_00378"/>
    </source>
</evidence>
<dbReference type="GO" id="GO:0008855">
    <property type="term" value="F:exodeoxyribonuclease VII activity"/>
    <property type="evidence" value="ECO:0007669"/>
    <property type="project" value="UniProtKB-UniRule"/>
</dbReference>
<evidence type="ECO:0000256" key="3">
    <source>
        <dbReference type="ARBA" id="ARBA00022801"/>
    </source>
</evidence>
<evidence type="ECO:0000313" key="9">
    <source>
        <dbReference type="EMBL" id="KPV43300.1"/>
    </source>
</evidence>
<evidence type="ECO:0000256" key="4">
    <source>
        <dbReference type="ARBA" id="ARBA00022839"/>
    </source>
</evidence>
<dbReference type="AlphaFoldDB" id="A0A0P9CJU6"/>
<evidence type="ECO:0000259" key="8">
    <source>
        <dbReference type="Pfam" id="PF13742"/>
    </source>
</evidence>
<feature type="domain" description="OB-fold nucleic acid binding" evidence="8">
    <location>
        <begin position="5"/>
        <end position="84"/>
    </location>
</feature>
<dbReference type="PANTHER" id="PTHR30008">
    <property type="entry name" value="EXODEOXYRIBONUCLEASE 7 LARGE SUBUNIT"/>
    <property type="match status" value="1"/>
</dbReference>
<dbReference type="CDD" id="cd04489">
    <property type="entry name" value="ExoVII_LU_OBF"/>
    <property type="match status" value="1"/>
</dbReference>
<dbReference type="InterPro" id="IPR025824">
    <property type="entry name" value="OB-fold_nuc-bd_dom"/>
</dbReference>
<comment type="subunit">
    <text evidence="5">Heterooligomer composed of large and small subunits.</text>
</comment>
<dbReference type="InterPro" id="IPR020579">
    <property type="entry name" value="Exonuc_VII_lsu_C"/>
</dbReference>
<dbReference type="NCBIfam" id="TIGR00237">
    <property type="entry name" value="xseA"/>
    <property type="match status" value="1"/>
</dbReference>
<keyword evidence="10" id="KW-1185">Reference proteome</keyword>
<comment type="similarity">
    <text evidence="5 6">Belongs to the XseA family.</text>
</comment>
<dbReference type="EC" id="3.1.11.6" evidence="5"/>
<organism evidence="9 10">
    <name type="scientific">Alicyclobacillus ferrooxydans</name>
    <dbReference type="NCBI Taxonomy" id="471514"/>
    <lineage>
        <taxon>Bacteria</taxon>
        <taxon>Bacillati</taxon>
        <taxon>Bacillota</taxon>
        <taxon>Bacilli</taxon>
        <taxon>Bacillales</taxon>
        <taxon>Alicyclobacillaceae</taxon>
        <taxon>Alicyclobacillus</taxon>
    </lineage>
</organism>
<dbReference type="HAMAP" id="MF_00378">
    <property type="entry name" value="Exonuc_7_L"/>
    <property type="match status" value="1"/>
</dbReference>
<dbReference type="GO" id="GO:0003676">
    <property type="term" value="F:nucleic acid binding"/>
    <property type="evidence" value="ECO:0007669"/>
    <property type="project" value="InterPro"/>
</dbReference>
<dbReference type="STRING" id="471514.AN477_13545"/>
<dbReference type="Pfam" id="PF13742">
    <property type="entry name" value="tRNA_anti_2"/>
    <property type="match status" value="1"/>
</dbReference>
<dbReference type="PANTHER" id="PTHR30008:SF0">
    <property type="entry name" value="EXODEOXYRIBONUCLEASE 7 LARGE SUBUNIT"/>
    <property type="match status" value="1"/>
</dbReference>
<protein>
    <recommendedName>
        <fullName evidence="5">Exodeoxyribonuclease 7 large subunit</fullName>
        <ecNumber evidence="5">3.1.11.6</ecNumber>
    </recommendedName>
    <alternativeName>
        <fullName evidence="5">Exodeoxyribonuclease VII large subunit</fullName>
        <shortName evidence="5">Exonuclease VII large subunit</shortName>
    </alternativeName>
</protein>
<evidence type="ECO:0000256" key="1">
    <source>
        <dbReference type="ARBA" id="ARBA00022490"/>
    </source>
</evidence>
<evidence type="ECO:0000259" key="7">
    <source>
        <dbReference type="Pfam" id="PF02601"/>
    </source>
</evidence>
<dbReference type="GO" id="GO:0009318">
    <property type="term" value="C:exodeoxyribonuclease VII complex"/>
    <property type="evidence" value="ECO:0007669"/>
    <property type="project" value="UniProtKB-UniRule"/>
</dbReference>
<comment type="subcellular location">
    <subcellularLocation>
        <location evidence="5 6">Cytoplasm</location>
    </subcellularLocation>
</comment>
<feature type="domain" description="Exonuclease VII large subunit C-terminal" evidence="7">
    <location>
        <begin position="107"/>
        <end position="426"/>
    </location>
</feature>
<dbReference type="EMBL" id="LJCO01000054">
    <property type="protein sequence ID" value="KPV43300.1"/>
    <property type="molecule type" value="Genomic_DNA"/>
</dbReference>
<dbReference type="PATRIC" id="fig|471514.4.peg.1412"/>
<evidence type="ECO:0000313" key="10">
    <source>
        <dbReference type="Proteomes" id="UP000050482"/>
    </source>
</evidence>
<dbReference type="GO" id="GO:0006308">
    <property type="term" value="P:DNA catabolic process"/>
    <property type="evidence" value="ECO:0007669"/>
    <property type="project" value="UniProtKB-UniRule"/>
</dbReference>
<keyword evidence="4 5" id="KW-0269">Exonuclease</keyword>
<keyword evidence="3 5" id="KW-0378">Hydrolase</keyword>
<evidence type="ECO:0000256" key="2">
    <source>
        <dbReference type="ARBA" id="ARBA00022722"/>
    </source>
</evidence>
<comment type="caution">
    <text evidence="9">The sequence shown here is derived from an EMBL/GenBank/DDBJ whole genome shotgun (WGS) entry which is preliminary data.</text>
</comment>
<keyword evidence="1 5" id="KW-0963">Cytoplasm</keyword>
<accession>A0A0P9CJU6</accession>
<proteinExistence type="inferred from homology"/>
<dbReference type="InterPro" id="IPR003753">
    <property type="entry name" value="Exonuc_VII_L"/>
</dbReference>